<dbReference type="AlphaFoldDB" id="A0A3D8T222"/>
<dbReference type="CDD" id="cd02440">
    <property type="entry name" value="AdoMet_MTases"/>
    <property type="match status" value="1"/>
</dbReference>
<keyword evidence="2" id="KW-0808">Transferase</keyword>
<evidence type="ECO:0000313" key="2">
    <source>
        <dbReference type="EMBL" id="RDW92627.1"/>
    </source>
</evidence>
<dbReference type="GO" id="GO:0032259">
    <property type="term" value="P:methylation"/>
    <property type="evidence" value="ECO:0007669"/>
    <property type="project" value="UniProtKB-KW"/>
</dbReference>
<accession>A0A3D8T222</accession>
<organism evidence="2 3">
    <name type="scientific">Coleophoma crateriformis</name>
    <dbReference type="NCBI Taxonomy" id="565419"/>
    <lineage>
        <taxon>Eukaryota</taxon>
        <taxon>Fungi</taxon>
        <taxon>Dikarya</taxon>
        <taxon>Ascomycota</taxon>
        <taxon>Pezizomycotina</taxon>
        <taxon>Leotiomycetes</taxon>
        <taxon>Helotiales</taxon>
        <taxon>Dermateaceae</taxon>
        <taxon>Coleophoma</taxon>
    </lineage>
</organism>
<dbReference type="Pfam" id="PF13489">
    <property type="entry name" value="Methyltransf_23"/>
    <property type="match status" value="1"/>
</dbReference>
<dbReference type="Proteomes" id="UP000256328">
    <property type="component" value="Unassembled WGS sequence"/>
</dbReference>
<proteinExistence type="predicted"/>
<name>A0A3D8T222_9HELO</name>
<dbReference type="EMBL" id="PDLN01000002">
    <property type="protein sequence ID" value="RDW92627.1"/>
    <property type="molecule type" value="Genomic_DNA"/>
</dbReference>
<keyword evidence="2" id="KW-0489">Methyltransferase</keyword>
<dbReference type="InterPro" id="IPR029063">
    <property type="entry name" value="SAM-dependent_MTases_sf"/>
</dbReference>
<dbReference type="SUPFAM" id="SSF53335">
    <property type="entry name" value="S-adenosyl-L-methionine-dependent methyltransferases"/>
    <property type="match status" value="1"/>
</dbReference>
<sequence length="330" mass="37475">MSSEELAVAEEPEVLPAEEIEPEDFDGSDGDSAYGAPSVASLTETLNSKIAKGVYEYGRTYAAYGSEEYGLPIDEAELDRIDMSHAKYKMLLEKQLCLAPIPDHPQRILDLGTGTGIWALDMAEKYPSAEVYGVDIAPTQPQWVLPNCRFEIDDIEMWWTWRKDSFDLIYARDLLLSIRDWPKLAHQCYEHVKPGGHVELHCVYPKLFCDDDSTPYDSGLMEFSRTALKASAVMGTPLAACVEYKSYLEAAGFEDVVETRFKLPSAPWPRDPRLKLIGAFELHNLLNGLSAMSLRMFSRAFGWTREQTEVFLVKVRKDLKDLRHHSYYEL</sequence>
<gene>
    <name evidence="2" type="ORF">BP5796_02021</name>
</gene>
<feature type="compositionally biased region" description="Acidic residues" evidence="1">
    <location>
        <begin position="7"/>
        <end position="29"/>
    </location>
</feature>
<feature type="region of interest" description="Disordered" evidence="1">
    <location>
        <begin position="1"/>
        <end position="36"/>
    </location>
</feature>
<dbReference type="PANTHER" id="PTHR43591:SF31">
    <property type="entry name" value="LAEA-LIKE, PUTATIVE (AFU_ORTHOLOGUE AFUA_8G01930)-RELATED"/>
    <property type="match status" value="1"/>
</dbReference>
<evidence type="ECO:0000256" key="1">
    <source>
        <dbReference type="SAM" id="MobiDB-lite"/>
    </source>
</evidence>
<protein>
    <submittedName>
        <fullName evidence="2">S-adenosyl-L-methionine-dependent methyltransferase-13</fullName>
    </submittedName>
</protein>
<dbReference type="PANTHER" id="PTHR43591">
    <property type="entry name" value="METHYLTRANSFERASE"/>
    <property type="match status" value="1"/>
</dbReference>
<dbReference type="GO" id="GO:0008168">
    <property type="term" value="F:methyltransferase activity"/>
    <property type="evidence" value="ECO:0007669"/>
    <property type="project" value="UniProtKB-KW"/>
</dbReference>
<comment type="caution">
    <text evidence="2">The sequence shown here is derived from an EMBL/GenBank/DDBJ whole genome shotgun (WGS) entry which is preliminary data.</text>
</comment>
<reference evidence="2 3" key="1">
    <citation type="journal article" date="2018" name="IMA Fungus">
        <title>IMA Genome-F 9: Draft genome sequence of Annulohypoxylon stygium, Aspergillus mulundensis, Berkeleyomyces basicola (syn. Thielaviopsis basicola), Ceratocystis smalleyi, two Cercospora beticola strains, Coleophoma cylindrospora, Fusarium fracticaudum, Phialophora cf. hyalina, and Morchella septimelata.</title>
        <authorList>
            <person name="Wingfield B.D."/>
            <person name="Bills G.F."/>
            <person name="Dong Y."/>
            <person name="Huang W."/>
            <person name="Nel W.J."/>
            <person name="Swalarsk-Parry B.S."/>
            <person name="Vaghefi N."/>
            <person name="Wilken P.M."/>
            <person name="An Z."/>
            <person name="de Beer Z.W."/>
            <person name="De Vos L."/>
            <person name="Chen L."/>
            <person name="Duong T.A."/>
            <person name="Gao Y."/>
            <person name="Hammerbacher A."/>
            <person name="Kikkert J.R."/>
            <person name="Li Y."/>
            <person name="Li H."/>
            <person name="Li K."/>
            <person name="Li Q."/>
            <person name="Liu X."/>
            <person name="Ma X."/>
            <person name="Naidoo K."/>
            <person name="Pethybridge S.J."/>
            <person name="Sun J."/>
            <person name="Steenkamp E.T."/>
            <person name="van der Nest M.A."/>
            <person name="van Wyk S."/>
            <person name="Wingfield M.J."/>
            <person name="Xiong C."/>
            <person name="Yue Q."/>
            <person name="Zhang X."/>
        </authorList>
    </citation>
    <scope>NUCLEOTIDE SEQUENCE [LARGE SCALE GENOMIC DNA]</scope>
    <source>
        <strain evidence="2 3">BP5796</strain>
    </source>
</reference>
<dbReference type="Gene3D" id="3.40.50.150">
    <property type="entry name" value="Vaccinia Virus protein VP39"/>
    <property type="match status" value="1"/>
</dbReference>
<dbReference type="OrthoDB" id="2013972at2759"/>
<keyword evidence="3" id="KW-1185">Reference proteome</keyword>
<evidence type="ECO:0000313" key="3">
    <source>
        <dbReference type="Proteomes" id="UP000256328"/>
    </source>
</evidence>